<evidence type="ECO:0000259" key="1">
    <source>
        <dbReference type="Pfam" id="PF01909"/>
    </source>
</evidence>
<dbReference type="KEGG" id="dli:dnl_30790"/>
<accession>A0A975B8S7</accession>
<proteinExistence type="predicted"/>
<evidence type="ECO:0000313" key="3">
    <source>
        <dbReference type="Proteomes" id="UP000663720"/>
    </source>
</evidence>
<keyword evidence="2" id="KW-0808">Transferase</keyword>
<name>A0A975B8S7_9BACT</name>
<dbReference type="PANTHER" id="PTHR33933:SF1">
    <property type="entry name" value="PROTEIN ADENYLYLTRANSFERASE MNTA-RELATED"/>
    <property type="match status" value="1"/>
</dbReference>
<dbReference type="InterPro" id="IPR043519">
    <property type="entry name" value="NT_sf"/>
</dbReference>
<dbReference type="AlphaFoldDB" id="A0A975B8S7"/>
<sequence length="154" mass="17491">MTLSYIPVLNNINSFDLNPLLKNEKDQNAKKYFLPKKLHRIMNIKHLTIPNKENKAILTASKMLTTLFPISDVILFGSKARGDHDDESDIDLLLLTTEKVNKKLRNAILDALFDIELQYNVTISPLIINSNEWNQGPVSIMPIHKEVEIDGIAV</sequence>
<keyword evidence="3" id="KW-1185">Reference proteome</keyword>
<dbReference type="InterPro" id="IPR002934">
    <property type="entry name" value="Polymerase_NTP_transf_dom"/>
</dbReference>
<gene>
    <name evidence="2" type="ORF">dnl_30790</name>
</gene>
<dbReference type="EMBL" id="CP061799">
    <property type="protein sequence ID" value="QTA80766.1"/>
    <property type="molecule type" value="Genomic_DNA"/>
</dbReference>
<feature type="domain" description="Polymerase nucleotidyl transferase" evidence="1">
    <location>
        <begin position="62"/>
        <end position="124"/>
    </location>
</feature>
<dbReference type="GO" id="GO:0016779">
    <property type="term" value="F:nucleotidyltransferase activity"/>
    <property type="evidence" value="ECO:0007669"/>
    <property type="project" value="InterPro"/>
</dbReference>
<dbReference type="InterPro" id="IPR052548">
    <property type="entry name" value="Type_VII_TA_antitoxin"/>
</dbReference>
<dbReference type="PANTHER" id="PTHR33933">
    <property type="entry name" value="NUCLEOTIDYLTRANSFERASE"/>
    <property type="match status" value="1"/>
</dbReference>
<dbReference type="CDD" id="cd05403">
    <property type="entry name" value="NT_KNTase_like"/>
    <property type="match status" value="1"/>
</dbReference>
<dbReference type="Gene3D" id="3.30.460.10">
    <property type="entry name" value="Beta Polymerase, domain 2"/>
    <property type="match status" value="1"/>
</dbReference>
<reference evidence="2" key="1">
    <citation type="journal article" date="2021" name="Microb. Physiol.">
        <title>Proteogenomic Insights into the Physiology of Marine, Sulfate-Reducing, Filamentous Desulfonema limicola and Desulfonema magnum.</title>
        <authorList>
            <person name="Schnaars V."/>
            <person name="Wohlbrand L."/>
            <person name="Scheve S."/>
            <person name="Hinrichs C."/>
            <person name="Reinhardt R."/>
            <person name="Rabus R."/>
        </authorList>
    </citation>
    <scope>NUCLEOTIDE SEQUENCE</scope>
    <source>
        <strain evidence="2">5ac10</strain>
    </source>
</reference>
<dbReference type="Proteomes" id="UP000663720">
    <property type="component" value="Chromosome"/>
</dbReference>
<dbReference type="SUPFAM" id="SSF81301">
    <property type="entry name" value="Nucleotidyltransferase"/>
    <property type="match status" value="1"/>
</dbReference>
<evidence type="ECO:0000313" key="2">
    <source>
        <dbReference type="EMBL" id="QTA80766.1"/>
    </source>
</evidence>
<organism evidence="2 3">
    <name type="scientific">Desulfonema limicola</name>
    <dbReference type="NCBI Taxonomy" id="45656"/>
    <lineage>
        <taxon>Bacteria</taxon>
        <taxon>Pseudomonadati</taxon>
        <taxon>Thermodesulfobacteriota</taxon>
        <taxon>Desulfobacteria</taxon>
        <taxon>Desulfobacterales</taxon>
        <taxon>Desulfococcaceae</taxon>
        <taxon>Desulfonema</taxon>
    </lineage>
</organism>
<protein>
    <submittedName>
        <fullName evidence="2">Polymerase nucleotidyl transferase domain-containing protein</fullName>
    </submittedName>
</protein>
<dbReference type="Pfam" id="PF01909">
    <property type="entry name" value="NTP_transf_2"/>
    <property type="match status" value="1"/>
</dbReference>